<dbReference type="InterPro" id="IPR020861">
    <property type="entry name" value="Triosephosphate_isomerase_AS"/>
</dbReference>
<sequence length="253" mass="27649">MRQKIVAGNWKMNKTLVEAQSLTSEIANMAEDEAPGDVQIILAPPYPFLYAVQNLVPELGTIQFAAQNCHQEESGAYTGEVSAQMIKSLGAAYVILGHSERREQAAETNELLAAKVNIALDNNLKVIFCCGESLDIREADKQNEFVTNQLTESLFHLDEEAFKQIIIAYEPIWAIGTGKTASSDQAQDMHAEIRKHIAGKYGETIANSTSILYGGSCKPSNAEELFSQKDVDGGLIGGASLKSRDFMDIIKSF</sequence>
<dbReference type="PROSITE" id="PS00171">
    <property type="entry name" value="TIM_1"/>
    <property type="match status" value="1"/>
</dbReference>
<comment type="similarity">
    <text evidence="2 7 8">Belongs to the triosephosphate isomerase family.</text>
</comment>
<dbReference type="GO" id="GO:0046166">
    <property type="term" value="P:glyceraldehyde-3-phosphate biosynthetic process"/>
    <property type="evidence" value="ECO:0007669"/>
    <property type="project" value="TreeGrafter"/>
</dbReference>
<dbReference type="InterPro" id="IPR022896">
    <property type="entry name" value="TrioseP_Isoase_bac/euk"/>
</dbReference>
<keyword evidence="6 7" id="KW-0413">Isomerase</keyword>
<organism evidence="9 10">
    <name type="scientific">Marivirga atlantica</name>
    <dbReference type="NCBI Taxonomy" id="1548457"/>
    <lineage>
        <taxon>Bacteria</taxon>
        <taxon>Pseudomonadati</taxon>
        <taxon>Bacteroidota</taxon>
        <taxon>Cytophagia</taxon>
        <taxon>Cytophagales</taxon>
        <taxon>Marivirgaceae</taxon>
        <taxon>Marivirga</taxon>
    </lineage>
</organism>
<comment type="pathway">
    <text evidence="1 7 8">Carbohydrate degradation; glycolysis; D-glyceraldehyde 3-phosphate from glycerone phosphate: step 1/1.</text>
</comment>
<evidence type="ECO:0000256" key="1">
    <source>
        <dbReference type="ARBA" id="ARBA00004680"/>
    </source>
</evidence>
<feature type="binding site" evidence="7">
    <location>
        <begin position="9"/>
        <end position="11"/>
    </location>
    <ligand>
        <name>substrate</name>
    </ligand>
</feature>
<proteinExistence type="inferred from homology"/>
<gene>
    <name evidence="7" type="primary">tpiA</name>
    <name evidence="9" type="ORF">JKP34_02890</name>
</gene>
<accession>A0A937A5S8</accession>
<dbReference type="InterPro" id="IPR000652">
    <property type="entry name" value="Triosephosphate_isomerase"/>
</dbReference>
<keyword evidence="10" id="KW-1185">Reference proteome</keyword>
<dbReference type="Pfam" id="PF00121">
    <property type="entry name" value="TIM"/>
    <property type="match status" value="1"/>
</dbReference>
<dbReference type="HAMAP" id="MF_00147_B">
    <property type="entry name" value="TIM_B"/>
    <property type="match status" value="1"/>
</dbReference>
<dbReference type="Proteomes" id="UP000642920">
    <property type="component" value="Unassembled WGS sequence"/>
</dbReference>
<dbReference type="NCBIfam" id="TIGR00419">
    <property type="entry name" value="tim"/>
    <property type="match status" value="1"/>
</dbReference>
<feature type="active site" description="Electrophile" evidence="7">
    <location>
        <position position="98"/>
    </location>
</feature>
<dbReference type="AlphaFoldDB" id="A0A937A5S8"/>
<comment type="subunit">
    <text evidence="7 8">Homodimer.</text>
</comment>
<evidence type="ECO:0000256" key="2">
    <source>
        <dbReference type="ARBA" id="ARBA00007422"/>
    </source>
</evidence>
<dbReference type="GO" id="GO:0019563">
    <property type="term" value="P:glycerol catabolic process"/>
    <property type="evidence" value="ECO:0007669"/>
    <property type="project" value="TreeGrafter"/>
</dbReference>
<dbReference type="PANTHER" id="PTHR21139">
    <property type="entry name" value="TRIOSEPHOSPHATE ISOMERASE"/>
    <property type="match status" value="1"/>
</dbReference>
<evidence type="ECO:0000256" key="3">
    <source>
        <dbReference type="ARBA" id="ARBA00022432"/>
    </source>
</evidence>
<protein>
    <recommendedName>
        <fullName evidence="7 8">Triosephosphate isomerase</fullName>
        <shortName evidence="7">TIM</shortName>
        <shortName evidence="7">TPI</shortName>
        <ecNumber evidence="7 8">5.3.1.1</ecNumber>
    </recommendedName>
    <alternativeName>
        <fullName evidence="7">Triose-phosphate isomerase</fullName>
    </alternativeName>
</protein>
<evidence type="ECO:0000313" key="10">
    <source>
        <dbReference type="Proteomes" id="UP000642920"/>
    </source>
</evidence>
<keyword evidence="5 7" id="KW-0324">Glycolysis</keyword>
<name>A0A937A5S8_9BACT</name>
<dbReference type="RefSeq" id="WP_201917521.1">
    <property type="nucleotide sequence ID" value="NZ_JAERQG010000001.1"/>
</dbReference>
<dbReference type="GO" id="GO:0005829">
    <property type="term" value="C:cytosol"/>
    <property type="evidence" value="ECO:0007669"/>
    <property type="project" value="TreeGrafter"/>
</dbReference>
<reference evidence="9" key="1">
    <citation type="submission" date="2021-01" db="EMBL/GenBank/DDBJ databases">
        <title>Marivirga sp. nov., isolated from intertidal surface sediments.</title>
        <authorList>
            <person name="Zhang M."/>
        </authorList>
    </citation>
    <scope>NUCLEOTIDE SEQUENCE</scope>
    <source>
        <strain evidence="9">SM1354</strain>
    </source>
</reference>
<dbReference type="GO" id="GO:0004807">
    <property type="term" value="F:triose-phosphate isomerase activity"/>
    <property type="evidence" value="ECO:0007669"/>
    <property type="project" value="UniProtKB-UniRule"/>
</dbReference>
<comment type="function">
    <text evidence="7">Involved in the gluconeogenesis. Catalyzes stereospecifically the conversion of dihydroxyacetone phosphate (DHAP) to D-glyceraldehyde-3-phosphate (G3P).</text>
</comment>
<evidence type="ECO:0000256" key="8">
    <source>
        <dbReference type="RuleBase" id="RU363013"/>
    </source>
</evidence>
<dbReference type="SUPFAM" id="SSF51351">
    <property type="entry name" value="Triosephosphate isomerase (TIM)"/>
    <property type="match status" value="1"/>
</dbReference>
<dbReference type="InterPro" id="IPR013785">
    <property type="entry name" value="Aldolase_TIM"/>
</dbReference>
<feature type="binding site" evidence="7">
    <location>
        <position position="176"/>
    </location>
    <ligand>
        <name>substrate</name>
    </ligand>
</feature>
<keyword evidence="4 7" id="KW-0963">Cytoplasm</keyword>
<dbReference type="FunFam" id="3.20.20.70:FF:000016">
    <property type="entry name" value="Triosephosphate isomerase"/>
    <property type="match status" value="1"/>
</dbReference>
<feature type="active site" description="Proton acceptor" evidence="7">
    <location>
        <position position="170"/>
    </location>
</feature>
<evidence type="ECO:0000256" key="5">
    <source>
        <dbReference type="ARBA" id="ARBA00023152"/>
    </source>
</evidence>
<keyword evidence="3 7" id="KW-0312">Gluconeogenesis</keyword>
<dbReference type="GO" id="GO:0006096">
    <property type="term" value="P:glycolytic process"/>
    <property type="evidence" value="ECO:0007669"/>
    <property type="project" value="UniProtKB-UniRule"/>
</dbReference>
<dbReference type="EMBL" id="JAERQG010000001">
    <property type="protein sequence ID" value="MBL0764182.1"/>
    <property type="molecule type" value="Genomic_DNA"/>
</dbReference>
<dbReference type="PANTHER" id="PTHR21139:SF42">
    <property type="entry name" value="TRIOSEPHOSPHATE ISOMERASE"/>
    <property type="match status" value="1"/>
</dbReference>
<comment type="pathway">
    <text evidence="7 8">Carbohydrate biosynthesis; gluconeogenesis.</text>
</comment>
<dbReference type="GO" id="GO:0006094">
    <property type="term" value="P:gluconeogenesis"/>
    <property type="evidence" value="ECO:0007669"/>
    <property type="project" value="UniProtKB-UniRule"/>
</dbReference>
<comment type="catalytic activity">
    <reaction evidence="7 8">
        <text>D-glyceraldehyde 3-phosphate = dihydroxyacetone phosphate</text>
        <dbReference type="Rhea" id="RHEA:18585"/>
        <dbReference type="ChEBI" id="CHEBI:57642"/>
        <dbReference type="ChEBI" id="CHEBI:59776"/>
        <dbReference type="EC" id="5.3.1.1"/>
    </reaction>
</comment>
<feature type="binding site" evidence="7">
    <location>
        <begin position="237"/>
        <end position="238"/>
    </location>
    <ligand>
        <name>substrate</name>
    </ligand>
</feature>
<dbReference type="EC" id="5.3.1.1" evidence="7 8"/>
<evidence type="ECO:0000256" key="4">
    <source>
        <dbReference type="ARBA" id="ARBA00022490"/>
    </source>
</evidence>
<evidence type="ECO:0000256" key="6">
    <source>
        <dbReference type="ARBA" id="ARBA00023235"/>
    </source>
</evidence>
<dbReference type="Gene3D" id="3.20.20.70">
    <property type="entry name" value="Aldolase class I"/>
    <property type="match status" value="1"/>
</dbReference>
<evidence type="ECO:0000313" key="9">
    <source>
        <dbReference type="EMBL" id="MBL0764182.1"/>
    </source>
</evidence>
<comment type="subcellular location">
    <subcellularLocation>
        <location evidence="7 8">Cytoplasm</location>
    </subcellularLocation>
</comment>
<comment type="caution">
    <text evidence="9">The sequence shown here is derived from an EMBL/GenBank/DDBJ whole genome shotgun (WGS) entry which is preliminary data.</text>
</comment>
<dbReference type="PROSITE" id="PS51440">
    <property type="entry name" value="TIM_2"/>
    <property type="match status" value="1"/>
</dbReference>
<evidence type="ECO:0000256" key="7">
    <source>
        <dbReference type="HAMAP-Rule" id="MF_00147"/>
    </source>
</evidence>
<feature type="binding site" evidence="7">
    <location>
        <position position="216"/>
    </location>
    <ligand>
        <name>substrate</name>
    </ligand>
</feature>
<dbReference type="InterPro" id="IPR035990">
    <property type="entry name" value="TIM_sf"/>
</dbReference>
<dbReference type="CDD" id="cd00311">
    <property type="entry name" value="TIM"/>
    <property type="match status" value="1"/>
</dbReference>